<comment type="similarity">
    <text evidence="1">Belongs to the nematode receptor-like protein sre family.</text>
</comment>
<dbReference type="GO" id="GO:0007606">
    <property type="term" value="P:sensory perception of chemical stimulus"/>
    <property type="evidence" value="ECO:0007669"/>
    <property type="project" value="InterPro"/>
</dbReference>
<feature type="transmembrane region" description="Helical" evidence="2">
    <location>
        <begin position="149"/>
        <end position="175"/>
    </location>
</feature>
<proteinExistence type="inferred from homology"/>
<dbReference type="GO" id="GO:0016020">
    <property type="term" value="C:membrane"/>
    <property type="evidence" value="ECO:0007669"/>
    <property type="project" value="InterPro"/>
</dbReference>
<dbReference type="PANTHER" id="PTHR23128">
    <property type="entry name" value="SERPENTINE RECEPTOR, CLASS E (EPSILON)-RELATED"/>
    <property type="match status" value="1"/>
</dbReference>
<dbReference type="PANTHER" id="PTHR23128:SF132">
    <property type="entry name" value="SERPENTINE RECEPTOR, CLASS E (EPSILON)-RELATED"/>
    <property type="match status" value="1"/>
</dbReference>
<keyword evidence="2" id="KW-0812">Transmembrane</keyword>
<evidence type="ECO:0000313" key="4">
    <source>
        <dbReference type="Proteomes" id="UP001432322"/>
    </source>
</evidence>
<accession>A0AAV5VTE4</accession>
<evidence type="ECO:0000256" key="1">
    <source>
        <dbReference type="ARBA" id="ARBA00006803"/>
    </source>
</evidence>
<name>A0AAV5VTE4_9BILA</name>
<dbReference type="Pfam" id="PF03125">
    <property type="entry name" value="Sre"/>
    <property type="match status" value="1"/>
</dbReference>
<reference evidence="3" key="1">
    <citation type="submission" date="2023-10" db="EMBL/GenBank/DDBJ databases">
        <title>Genome assembly of Pristionchus species.</title>
        <authorList>
            <person name="Yoshida K."/>
            <person name="Sommer R.J."/>
        </authorList>
    </citation>
    <scope>NUCLEOTIDE SEQUENCE</scope>
    <source>
        <strain evidence="3">RS5133</strain>
    </source>
</reference>
<evidence type="ECO:0000256" key="2">
    <source>
        <dbReference type="SAM" id="Phobius"/>
    </source>
</evidence>
<gene>
    <name evidence="3" type="ORF">PFISCL1PPCAC_12579</name>
</gene>
<evidence type="ECO:0008006" key="5">
    <source>
        <dbReference type="Google" id="ProtNLM"/>
    </source>
</evidence>
<keyword evidence="2" id="KW-0472">Membrane</keyword>
<dbReference type="EMBL" id="BTSY01000004">
    <property type="protein sequence ID" value="GMT21282.1"/>
    <property type="molecule type" value="Genomic_DNA"/>
</dbReference>
<dbReference type="AlphaFoldDB" id="A0AAV5VTE4"/>
<feature type="non-terminal residue" evidence="3">
    <location>
        <position position="1"/>
    </location>
</feature>
<feature type="transmembrane region" description="Helical" evidence="2">
    <location>
        <begin position="24"/>
        <end position="45"/>
    </location>
</feature>
<feature type="transmembrane region" description="Helical" evidence="2">
    <location>
        <begin position="115"/>
        <end position="137"/>
    </location>
</feature>
<dbReference type="InterPro" id="IPR004151">
    <property type="entry name" value="7TM_GPCR_serpentine_rcpt_Sre"/>
</dbReference>
<feature type="transmembrane region" description="Helical" evidence="2">
    <location>
        <begin position="51"/>
        <end position="69"/>
    </location>
</feature>
<keyword evidence="2" id="KW-1133">Transmembrane helix</keyword>
<evidence type="ECO:0000313" key="3">
    <source>
        <dbReference type="EMBL" id="GMT21282.1"/>
    </source>
</evidence>
<organism evidence="3 4">
    <name type="scientific">Pristionchus fissidentatus</name>
    <dbReference type="NCBI Taxonomy" id="1538716"/>
    <lineage>
        <taxon>Eukaryota</taxon>
        <taxon>Metazoa</taxon>
        <taxon>Ecdysozoa</taxon>
        <taxon>Nematoda</taxon>
        <taxon>Chromadorea</taxon>
        <taxon>Rhabditida</taxon>
        <taxon>Rhabditina</taxon>
        <taxon>Diplogasteromorpha</taxon>
        <taxon>Diplogasteroidea</taxon>
        <taxon>Neodiplogasteridae</taxon>
        <taxon>Pristionchus</taxon>
    </lineage>
</organism>
<protein>
    <recommendedName>
        <fullName evidence="5">G protein-coupled receptor</fullName>
    </recommendedName>
</protein>
<feature type="non-terminal residue" evidence="3">
    <location>
        <position position="221"/>
    </location>
</feature>
<sequence>QNIGKFRIAATHFVADYEKRPRSLISMFIILATNSIALLLSFGFVKGFINCYTVSNFGMLPNFGCAWLLRIMSERNRRRHSALSKAMKRGILDEYSLSLRVQLKENIWSMQKIEFGVYICMLLVVVNNLIIFGPVFVLDAPAQLLQLQWCIWAASIILAASIAGSAPIGTFAIALHTGKHPSYVQWYLRKFGKGVQVAARPEVREVDAYFTQLHSQWDSAM</sequence>
<dbReference type="Proteomes" id="UP001432322">
    <property type="component" value="Unassembled WGS sequence"/>
</dbReference>
<comment type="caution">
    <text evidence="3">The sequence shown here is derived from an EMBL/GenBank/DDBJ whole genome shotgun (WGS) entry which is preliminary data.</text>
</comment>
<keyword evidence="4" id="KW-1185">Reference proteome</keyword>